<organism evidence="2 3">
    <name type="scientific">Colocasia esculenta</name>
    <name type="common">Wild taro</name>
    <name type="synonym">Arum esculentum</name>
    <dbReference type="NCBI Taxonomy" id="4460"/>
    <lineage>
        <taxon>Eukaryota</taxon>
        <taxon>Viridiplantae</taxon>
        <taxon>Streptophyta</taxon>
        <taxon>Embryophyta</taxon>
        <taxon>Tracheophyta</taxon>
        <taxon>Spermatophyta</taxon>
        <taxon>Magnoliopsida</taxon>
        <taxon>Liliopsida</taxon>
        <taxon>Araceae</taxon>
        <taxon>Aroideae</taxon>
        <taxon>Colocasieae</taxon>
        <taxon>Colocasia</taxon>
    </lineage>
</organism>
<proteinExistence type="predicted"/>
<feature type="region of interest" description="Disordered" evidence="1">
    <location>
        <begin position="138"/>
        <end position="158"/>
    </location>
</feature>
<evidence type="ECO:0000313" key="2">
    <source>
        <dbReference type="EMBL" id="MQL88685.1"/>
    </source>
</evidence>
<feature type="region of interest" description="Disordered" evidence="1">
    <location>
        <begin position="280"/>
        <end position="299"/>
    </location>
</feature>
<comment type="caution">
    <text evidence="2">The sequence shown here is derived from an EMBL/GenBank/DDBJ whole genome shotgun (WGS) entry which is preliminary data.</text>
</comment>
<accession>A0A843UYI8</accession>
<reference evidence="2" key="1">
    <citation type="submission" date="2017-07" db="EMBL/GenBank/DDBJ databases">
        <title>Taro Niue Genome Assembly and Annotation.</title>
        <authorList>
            <person name="Atibalentja N."/>
            <person name="Keating K."/>
            <person name="Fields C.J."/>
        </authorList>
    </citation>
    <scope>NUCLEOTIDE SEQUENCE</scope>
    <source>
        <strain evidence="2">Niue_2</strain>
        <tissue evidence="2">Leaf</tissue>
    </source>
</reference>
<dbReference type="AlphaFoldDB" id="A0A843UYI8"/>
<evidence type="ECO:0000256" key="1">
    <source>
        <dbReference type="SAM" id="MobiDB-lite"/>
    </source>
</evidence>
<dbReference type="Proteomes" id="UP000652761">
    <property type="component" value="Unassembled WGS sequence"/>
</dbReference>
<protein>
    <submittedName>
        <fullName evidence="2">Uncharacterized protein</fullName>
    </submittedName>
</protein>
<dbReference type="EMBL" id="NMUH01001079">
    <property type="protein sequence ID" value="MQL88685.1"/>
    <property type="molecule type" value="Genomic_DNA"/>
</dbReference>
<keyword evidence="3" id="KW-1185">Reference proteome</keyword>
<sequence length="569" mass="63508">MGKTLITEPYYPSRFARNFGYDQSIPPRAEFPLLLRLHRGYNIHLIATSWWDYFRRPETSSAYALPAPGAVGRVDIFYARWWYDRNSIFRLAPRDIRQKEHSRLEKPSLPLIYISEEYLDQHFSSIAASYKRRYSAKASPKADKESDEADGISTAPSLADERDSLLESPSIFHGEGNGSTLQAMTDLLPEEGTDGAPSDFAFSGMAEADVDCPGFTYTGLGVSREEYSSAPVEVYIPRPAEEPPVGTTSFGASFSAPNWGISMSPFLNFPAQSAFQVGDTTRGGGGLHQADSTCDPPTFAYDGEQFYSSQYLPSSFQDPCPGPSNLAQPSESEAEEEGEIPASGTVPNSDEDSSPPLEINAPPEHGIRWPEGTQPAPHFTDDGCWEFLVGRIMALADSTDPAPIEVIRGALEQHTGSAFSMGVQQERWMNFITDVWNGNASLARRDLPRIKMPEMKLKTPKREAFMLEMETALAGPDLPKLGRQSGCRRRHPLGFASQHNLCVLGSLRNLVRQSSFFIRRIKYIRIRPDLRFGQGLYFFAMKEYDLMWLLGSGRCRLWMPATTLLRMTI</sequence>
<name>A0A843UYI8_COLES</name>
<dbReference type="OrthoDB" id="2011236at2759"/>
<feature type="region of interest" description="Disordered" evidence="1">
    <location>
        <begin position="312"/>
        <end position="376"/>
    </location>
</feature>
<evidence type="ECO:0000313" key="3">
    <source>
        <dbReference type="Proteomes" id="UP000652761"/>
    </source>
</evidence>
<gene>
    <name evidence="2" type="ORF">Taro_021250</name>
</gene>